<gene>
    <name evidence="1" type="ORF">BO88DRAFT_99421</name>
</gene>
<dbReference type="EMBL" id="KZ821615">
    <property type="protein sequence ID" value="PYH73540.1"/>
    <property type="molecule type" value="Genomic_DNA"/>
</dbReference>
<keyword evidence="2" id="KW-1185">Reference proteome</keyword>
<dbReference type="RefSeq" id="XP_025567334.1">
    <property type="nucleotide sequence ID" value="XM_025713312.1"/>
</dbReference>
<organism evidence="1 2">
    <name type="scientific">Aspergillus vadensis (strain CBS 113365 / IMI 142717 / IBT 24658)</name>
    <dbReference type="NCBI Taxonomy" id="1448311"/>
    <lineage>
        <taxon>Eukaryota</taxon>
        <taxon>Fungi</taxon>
        <taxon>Dikarya</taxon>
        <taxon>Ascomycota</taxon>
        <taxon>Pezizomycotina</taxon>
        <taxon>Eurotiomycetes</taxon>
        <taxon>Eurotiomycetidae</taxon>
        <taxon>Eurotiales</taxon>
        <taxon>Aspergillaceae</taxon>
        <taxon>Aspergillus</taxon>
        <taxon>Aspergillus subgen. Circumdati</taxon>
    </lineage>
</organism>
<reference evidence="1" key="1">
    <citation type="submission" date="2016-12" db="EMBL/GenBank/DDBJ databases">
        <title>The genomes of Aspergillus section Nigri reveals drivers in fungal speciation.</title>
        <authorList>
            <consortium name="DOE Joint Genome Institute"/>
            <person name="Vesth T.C."/>
            <person name="Nybo J."/>
            <person name="Theobald S."/>
            <person name="Brandl J."/>
            <person name="Frisvad J.C."/>
            <person name="Nielsen K.F."/>
            <person name="Lyhne E.K."/>
            <person name="Kogle M.E."/>
            <person name="Kuo A."/>
            <person name="Riley R."/>
            <person name="Clum A."/>
            <person name="Nolan M."/>
            <person name="Lipzen A."/>
            <person name="Salamov A."/>
            <person name="Henrissat B."/>
            <person name="Wiebenga A."/>
            <person name="De Vries R.P."/>
            <person name="Grigoriev I.V."/>
            <person name="Mortensen U.H."/>
            <person name="Andersen M.R."/>
            <person name="Baker S.E."/>
        </authorList>
    </citation>
    <scope>NUCLEOTIDE SEQUENCE [LARGE SCALE GENOMIC DNA]</scope>
    <source>
        <strain evidence="1">CBS 113365</strain>
    </source>
</reference>
<sequence>MRALLHMFIMWTTPLEWRMCIAISSIIWLLSPSFRRPWLIIMLLQTVEVGPNPGEKDGSTDSATYQHIVPQTLRQLSMTGPLQGKFTSPNRRRALFETTKRVLASAIIDGIACAALESCNSTILPLCLRSPGGAMASEDVWIMCGMRADAYTETDDGRVLGFVRADDLLEPVLSQNLNGEISEEIDPGVICRVICRWRSRQDEEHAVETLVKEVRNSAKQSRCTNSYFQFDPKIRTNAEIEKWLDMASTLPSIHLNSSLCDWEQSVISGHPTHPLHRTCLAQSPLDPIMPDGFPYLLEPELSFLCVPKSDMRVFGPFQSLLDPLLTSLGIPKADDTINEIVIPCFSRQLPAITPVSRKHAFWGLFKAEPFRRSR</sequence>
<name>A0A319BQX1_ASPVC</name>
<accession>A0A319BQX1</accession>
<evidence type="ECO:0000313" key="1">
    <source>
        <dbReference type="EMBL" id="PYH73540.1"/>
    </source>
</evidence>
<dbReference type="GeneID" id="37217904"/>
<protein>
    <recommendedName>
        <fullName evidence="3">Aerobactin siderophore biosynthesis IucA/IucC N-terminal domain-containing protein</fullName>
    </recommendedName>
</protein>
<evidence type="ECO:0008006" key="3">
    <source>
        <dbReference type="Google" id="ProtNLM"/>
    </source>
</evidence>
<proteinExistence type="predicted"/>
<dbReference type="AlphaFoldDB" id="A0A319BQX1"/>
<dbReference type="Proteomes" id="UP000248405">
    <property type="component" value="Unassembled WGS sequence"/>
</dbReference>
<dbReference type="OrthoDB" id="2117718at2759"/>
<evidence type="ECO:0000313" key="2">
    <source>
        <dbReference type="Proteomes" id="UP000248405"/>
    </source>
</evidence>